<comment type="caution">
    <text evidence="1">The sequence shown here is derived from an EMBL/GenBank/DDBJ whole genome shotgun (WGS) entry which is preliminary data.</text>
</comment>
<sequence>MASRATVSTPGIPQAPAWNRSAFFSMASLPHLGTAARNQVMVRTTHHTLPAMVKKYSTMKRRTSPVLPGPPRPPTLSLSLSLSLTLLCEPCVTVAALKRPALGALQATVSSSRKPRKNTSDTIM</sequence>
<dbReference type="Proteomes" id="UP000314294">
    <property type="component" value="Unassembled WGS sequence"/>
</dbReference>
<name>A0A4Z2EWY0_9TELE</name>
<evidence type="ECO:0000313" key="2">
    <source>
        <dbReference type="Proteomes" id="UP000314294"/>
    </source>
</evidence>
<accession>A0A4Z2EWY0</accession>
<reference evidence="1 2" key="1">
    <citation type="submission" date="2019-03" db="EMBL/GenBank/DDBJ databases">
        <title>First draft genome of Liparis tanakae, snailfish: a comprehensive survey of snailfish specific genes.</title>
        <authorList>
            <person name="Kim W."/>
            <person name="Song I."/>
            <person name="Jeong J.-H."/>
            <person name="Kim D."/>
            <person name="Kim S."/>
            <person name="Ryu S."/>
            <person name="Song J.Y."/>
            <person name="Lee S.K."/>
        </authorList>
    </citation>
    <scope>NUCLEOTIDE SEQUENCE [LARGE SCALE GENOMIC DNA]</scope>
    <source>
        <tissue evidence="1">Muscle</tissue>
    </source>
</reference>
<organism evidence="1 2">
    <name type="scientific">Liparis tanakae</name>
    <name type="common">Tanaka's snailfish</name>
    <dbReference type="NCBI Taxonomy" id="230148"/>
    <lineage>
        <taxon>Eukaryota</taxon>
        <taxon>Metazoa</taxon>
        <taxon>Chordata</taxon>
        <taxon>Craniata</taxon>
        <taxon>Vertebrata</taxon>
        <taxon>Euteleostomi</taxon>
        <taxon>Actinopterygii</taxon>
        <taxon>Neopterygii</taxon>
        <taxon>Teleostei</taxon>
        <taxon>Neoteleostei</taxon>
        <taxon>Acanthomorphata</taxon>
        <taxon>Eupercaria</taxon>
        <taxon>Perciformes</taxon>
        <taxon>Cottioidei</taxon>
        <taxon>Cottales</taxon>
        <taxon>Liparidae</taxon>
        <taxon>Liparis</taxon>
    </lineage>
</organism>
<protein>
    <submittedName>
        <fullName evidence="1">Uncharacterized protein</fullName>
    </submittedName>
</protein>
<proteinExistence type="predicted"/>
<dbReference type="EMBL" id="SRLO01002262">
    <property type="protein sequence ID" value="TNN33375.1"/>
    <property type="molecule type" value="Genomic_DNA"/>
</dbReference>
<keyword evidence="2" id="KW-1185">Reference proteome</keyword>
<gene>
    <name evidence="1" type="ORF">EYF80_056461</name>
</gene>
<dbReference type="AlphaFoldDB" id="A0A4Z2EWY0"/>
<evidence type="ECO:0000313" key="1">
    <source>
        <dbReference type="EMBL" id="TNN33375.1"/>
    </source>
</evidence>